<feature type="transmembrane region" description="Helical" evidence="2">
    <location>
        <begin position="14"/>
        <end position="30"/>
    </location>
</feature>
<evidence type="ECO:0000313" key="3">
    <source>
        <dbReference type="EMBL" id="CAK9319147.1"/>
    </source>
</evidence>
<accession>A0ABP0YKS2</accession>
<dbReference type="PANTHER" id="PTHR45651">
    <property type="entry name" value="CYCLIC NUCLEOTIDE-GATED ION CHANNEL 15-RELATED-RELATED"/>
    <property type="match status" value="1"/>
</dbReference>
<dbReference type="EMBL" id="OZ021737">
    <property type="protein sequence ID" value="CAK9319147.1"/>
    <property type="molecule type" value="Genomic_DNA"/>
</dbReference>
<evidence type="ECO:0000256" key="2">
    <source>
        <dbReference type="SAM" id="Phobius"/>
    </source>
</evidence>
<keyword evidence="2" id="KW-0812">Transmembrane</keyword>
<gene>
    <name evidence="3" type="ORF">CITCOLO1_LOCUS11140</name>
</gene>
<feature type="transmembrane region" description="Helical" evidence="2">
    <location>
        <begin position="72"/>
        <end position="92"/>
    </location>
</feature>
<keyword evidence="2" id="KW-1133">Transmembrane helix</keyword>
<protein>
    <submittedName>
        <fullName evidence="3">Uncharacterized protein</fullName>
    </submittedName>
</protein>
<keyword evidence="4" id="KW-1185">Reference proteome</keyword>
<dbReference type="Proteomes" id="UP001642487">
    <property type="component" value="Chromosome 3"/>
</dbReference>
<keyword evidence="2" id="KW-0472">Membrane</keyword>
<proteinExistence type="predicted"/>
<keyword evidence="1" id="KW-0407">Ion channel</keyword>
<keyword evidence="1" id="KW-0813">Transport</keyword>
<sequence>MNDLLELDAINTDMLQYLYPPGFFVIYGATTRKKKRQRKKWPILERTERRFSIVWKKTLDPQAPFLQQGNKIFVVSSVIAVAADPLFFYIPVFDRQHQCLTTD</sequence>
<keyword evidence="1" id="KW-0406">Ion transport</keyword>
<name>A0ABP0YKS2_9ROSI</name>
<reference evidence="3 4" key="1">
    <citation type="submission" date="2024-03" db="EMBL/GenBank/DDBJ databases">
        <authorList>
            <person name="Gkanogiannis A."/>
            <person name="Becerra Lopez-Lavalle L."/>
        </authorList>
    </citation>
    <scope>NUCLEOTIDE SEQUENCE [LARGE SCALE GENOMIC DNA]</scope>
</reference>
<organism evidence="3 4">
    <name type="scientific">Citrullus colocynthis</name>
    <name type="common">colocynth</name>
    <dbReference type="NCBI Taxonomy" id="252529"/>
    <lineage>
        <taxon>Eukaryota</taxon>
        <taxon>Viridiplantae</taxon>
        <taxon>Streptophyta</taxon>
        <taxon>Embryophyta</taxon>
        <taxon>Tracheophyta</taxon>
        <taxon>Spermatophyta</taxon>
        <taxon>Magnoliopsida</taxon>
        <taxon>eudicotyledons</taxon>
        <taxon>Gunneridae</taxon>
        <taxon>Pentapetalae</taxon>
        <taxon>rosids</taxon>
        <taxon>fabids</taxon>
        <taxon>Cucurbitales</taxon>
        <taxon>Cucurbitaceae</taxon>
        <taxon>Benincaseae</taxon>
        <taxon>Citrullus</taxon>
    </lineage>
</organism>
<evidence type="ECO:0000256" key="1">
    <source>
        <dbReference type="ARBA" id="ARBA00023303"/>
    </source>
</evidence>
<dbReference type="PANTHER" id="PTHR45651:SF5">
    <property type="entry name" value="CYCLIC NUCLEOTIDE-GATED ION CHANNEL 1"/>
    <property type="match status" value="1"/>
</dbReference>
<evidence type="ECO:0000313" key="4">
    <source>
        <dbReference type="Proteomes" id="UP001642487"/>
    </source>
</evidence>